<accession>E0XS43</accession>
<organism evidence="1">
    <name type="scientific">uncultured alpha proteobacterium HF0070_14E07</name>
    <dbReference type="NCBI Taxonomy" id="710804"/>
    <lineage>
        <taxon>Bacteria</taxon>
        <taxon>Pseudomonadati</taxon>
        <taxon>Pseudomonadota</taxon>
        <taxon>Alphaproteobacteria</taxon>
        <taxon>environmental samples</taxon>
    </lineage>
</organism>
<reference evidence="1" key="1">
    <citation type="journal article" date="2011" name="Environ. Microbiol.">
        <title>Time-series analyses of Monterey Bay coastal microbial picoplankton using a 'genome proxy' microarray.</title>
        <authorList>
            <person name="Rich V.I."/>
            <person name="Pham V.D."/>
            <person name="Eppley J."/>
            <person name="Shi Y."/>
            <person name="DeLong E.F."/>
        </authorList>
    </citation>
    <scope>NUCLEOTIDE SEQUENCE</scope>
</reference>
<sequence length="47" mass="5512">MTDCRHVIIPPSNIFLQNCHLLLLFEASFEVLILFHRRPRDLSSSCK</sequence>
<dbReference type="AlphaFoldDB" id="E0XS43"/>
<name>E0XS43_9PROT</name>
<protein>
    <submittedName>
        <fullName evidence="1">Uncharacterized protein</fullName>
    </submittedName>
</protein>
<proteinExistence type="predicted"/>
<dbReference type="EMBL" id="GU474858">
    <property type="protein sequence ID" value="ADI17234.1"/>
    <property type="molecule type" value="Genomic_DNA"/>
</dbReference>
<evidence type="ECO:0000313" key="1">
    <source>
        <dbReference type="EMBL" id="ADI17234.1"/>
    </source>
</evidence>